<dbReference type="CDD" id="cd01335">
    <property type="entry name" value="Radical_SAM"/>
    <property type="match status" value="1"/>
</dbReference>
<dbReference type="GO" id="GO:0003824">
    <property type="term" value="F:catalytic activity"/>
    <property type="evidence" value="ECO:0007669"/>
    <property type="project" value="InterPro"/>
</dbReference>
<dbReference type="AlphaFoldDB" id="A0A0G4Q8Y4"/>
<name>A0A0G4Q8Y4_9GAMM</name>
<dbReference type="InterPro" id="IPR013785">
    <property type="entry name" value="Aldolase_TIM"/>
</dbReference>
<dbReference type="SFLD" id="SFLDS00029">
    <property type="entry name" value="Radical_SAM"/>
    <property type="match status" value="1"/>
</dbReference>
<dbReference type="GO" id="GO:0046872">
    <property type="term" value="F:metal ion binding"/>
    <property type="evidence" value="ECO:0007669"/>
    <property type="project" value="UniProtKB-KW"/>
</dbReference>
<dbReference type="InterPro" id="IPR024032">
    <property type="entry name" value="rSAM_paired_HxsC"/>
</dbReference>
<dbReference type="SUPFAM" id="SSF102114">
    <property type="entry name" value="Radical SAM enzymes"/>
    <property type="match status" value="1"/>
</dbReference>
<keyword evidence="5" id="KW-0411">Iron-sulfur</keyword>
<dbReference type="Gene3D" id="3.20.20.70">
    <property type="entry name" value="Aldolase class I"/>
    <property type="match status" value="1"/>
</dbReference>
<evidence type="ECO:0000313" key="7">
    <source>
        <dbReference type="EMBL" id="CRL62325.1"/>
    </source>
</evidence>
<dbReference type="SFLD" id="SFLDG01103">
    <property type="entry name" value="Uncharacterised_Radical_SAM_Su"/>
    <property type="match status" value="1"/>
</dbReference>
<dbReference type="Proteomes" id="UP000183920">
    <property type="component" value="Unassembled WGS sequence"/>
</dbReference>
<evidence type="ECO:0000256" key="4">
    <source>
        <dbReference type="ARBA" id="ARBA00023004"/>
    </source>
</evidence>
<protein>
    <submittedName>
        <fullName evidence="7">Molybdenum cofactor biosynthesis protein A</fullName>
    </submittedName>
</protein>
<dbReference type="InterPro" id="IPR050377">
    <property type="entry name" value="Radical_SAM_PqqE_MftC-like"/>
</dbReference>
<dbReference type="InterPro" id="IPR058240">
    <property type="entry name" value="rSAM_sf"/>
</dbReference>
<dbReference type="NCBIfam" id="TIGR03977">
    <property type="entry name" value="rSAM_pair_HxsC"/>
    <property type="match status" value="1"/>
</dbReference>
<feature type="domain" description="Radical SAM core" evidence="6">
    <location>
        <begin position="86"/>
        <end position="304"/>
    </location>
</feature>
<dbReference type="Pfam" id="PF04055">
    <property type="entry name" value="Radical_SAM"/>
    <property type="match status" value="1"/>
</dbReference>
<dbReference type="SFLD" id="SFLDG01067">
    <property type="entry name" value="SPASM/twitch_domain_containing"/>
    <property type="match status" value="1"/>
</dbReference>
<keyword evidence="2" id="KW-0949">S-adenosyl-L-methionine</keyword>
<organism evidence="7 8">
    <name type="scientific">Proteus penneri</name>
    <dbReference type="NCBI Taxonomy" id="102862"/>
    <lineage>
        <taxon>Bacteria</taxon>
        <taxon>Pseudomonadati</taxon>
        <taxon>Pseudomonadota</taxon>
        <taxon>Gammaproteobacteria</taxon>
        <taxon>Enterobacterales</taxon>
        <taxon>Morganellaceae</taxon>
        <taxon>Proteus</taxon>
    </lineage>
</organism>
<keyword evidence="3" id="KW-0479">Metal-binding</keyword>
<sequence precursor="true">MHEVIRKDLFDIKNKLDNGYYQIFKDRLVDPEFYLDNVIVQQEGTFLPSTPYNGAKYVIADSELYNSVENGDIISSSNNKVRVILSRKANHNTLLVTERCNNLCQFCSQPPKKDDDSWLLEDAILAISAFNFDGIIGISGGEPLIYDEKFIDFIQIVKKDAPKTALHVLTNGRKFSDITFTKKLAEEIKGMAISFGIPLYSTHEKTHDELVGCKGAYKETIAGLINAGNLGINIELRIIPTKINYLYFHGIVELCARIFSNINQISIMNLEPTGWAKRNWEDLYISPDEYSEQLNLAINMTDISQIPLALFNYPLCHLPENLWAYSVQSISDWKNYYPSECSLCKMKEHCGGYFSSSYGKYHQTARAIL</sequence>
<dbReference type="PROSITE" id="PS51918">
    <property type="entry name" value="RADICAL_SAM"/>
    <property type="match status" value="1"/>
</dbReference>
<comment type="cofactor">
    <cofactor evidence="1">
        <name>[4Fe-4S] cluster</name>
        <dbReference type="ChEBI" id="CHEBI:49883"/>
    </cofactor>
</comment>
<dbReference type="EMBL" id="CVRY01000003">
    <property type="protein sequence ID" value="CRL62325.1"/>
    <property type="molecule type" value="Genomic_DNA"/>
</dbReference>
<dbReference type="PANTHER" id="PTHR11228:SF7">
    <property type="entry name" value="PQQA PEPTIDE CYCLASE"/>
    <property type="match status" value="1"/>
</dbReference>
<keyword evidence="4" id="KW-0408">Iron</keyword>
<reference evidence="8" key="1">
    <citation type="submission" date="2015-06" db="EMBL/GenBank/DDBJ databases">
        <authorList>
            <person name="Urmite Genomes"/>
        </authorList>
    </citation>
    <scope>NUCLEOTIDE SEQUENCE [LARGE SCALE GENOMIC DNA]</scope>
    <source>
        <strain evidence="8">CSUR P1867</strain>
    </source>
</reference>
<accession>A0A0G4Q8Y4</accession>
<dbReference type="PANTHER" id="PTHR11228">
    <property type="entry name" value="RADICAL SAM DOMAIN PROTEIN"/>
    <property type="match status" value="1"/>
</dbReference>
<evidence type="ECO:0000259" key="6">
    <source>
        <dbReference type="PROSITE" id="PS51918"/>
    </source>
</evidence>
<evidence type="ECO:0000256" key="5">
    <source>
        <dbReference type="ARBA" id="ARBA00023014"/>
    </source>
</evidence>
<dbReference type="RefSeq" id="WP_072063844.1">
    <property type="nucleotide sequence ID" value="NZ_CVRY01000003.1"/>
</dbReference>
<evidence type="ECO:0000256" key="1">
    <source>
        <dbReference type="ARBA" id="ARBA00001966"/>
    </source>
</evidence>
<gene>
    <name evidence="7" type="ORF">BN1804_01911</name>
</gene>
<proteinExistence type="predicted"/>
<evidence type="ECO:0000313" key="8">
    <source>
        <dbReference type="Proteomes" id="UP000183920"/>
    </source>
</evidence>
<evidence type="ECO:0000256" key="3">
    <source>
        <dbReference type="ARBA" id="ARBA00022723"/>
    </source>
</evidence>
<dbReference type="InterPro" id="IPR007197">
    <property type="entry name" value="rSAM"/>
</dbReference>
<evidence type="ECO:0000256" key="2">
    <source>
        <dbReference type="ARBA" id="ARBA00022691"/>
    </source>
</evidence>
<dbReference type="GO" id="GO:0051536">
    <property type="term" value="F:iron-sulfur cluster binding"/>
    <property type="evidence" value="ECO:0007669"/>
    <property type="project" value="UniProtKB-KW"/>
</dbReference>